<organism evidence="3 4">
    <name type="scientific">Chitinophaga terrae</name>
    <name type="common">ex Kim and Jung 2007</name>
    <dbReference type="NCBI Taxonomy" id="408074"/>
    <lineage>
        <taxon>Bacteria</taxon>
        <taxon>Pseudomonadati</taxon>
        <taxon>Bacteroidota</taxon>
        <taxon>Chitinophagia</taxon>
        <taxon>Chitinophagales</taxon>
        <taxon>Chitinophagaceae</taxon>
        <taxon>Chitinophaga</taxon>
    </lineage>
</organism>
<dbReference type="RefSeq" id="WP_139170033.1">
    <property type="nucleotide sequence ID" value="NZ_BKAT01000009.1"/>
</dbReference>
<keyword evidence="2" id="KW-0732">Signal</keyword>
<accession>A0A1H4AVN9</accession>
<name>A0A1H4AVN9_9BACT</name>
<feature type="region of interest" description="Disordered" evidence="1">
    <location>
        <begin position="329"/>
        <end position="349"/>
    </location>
</feature>
<evidence type="ECO:0000313" key="4">
    <source>
        <dbReference type="Proteomes" id="UP000199656"/>
    </source>
</evidence>
<keyword evidence="4" id="KW-1185">Reference proteome</keyword>
<evidence type="ECO:0000256" key="2">
    <source>
        <dbReference type="SAM" id="SignalP"/>
    </source>
</evidence>
<gene>
    <name evidence="3" type="ORF">SAMN05660909_01782</name>
</gene>
<dbReference type="Proteomes" id="UP000199656">
    <property type="component" value="Unassembled WGS sequence"/>
</dbReference>
<evidence type="ECO:0000313" key="3">
    <source>
        <dbReference type="EMBL" id="SEA39702.1"/>
    </source>
</evidence>
<feature type="chain" id="PRO_5011771092" evidence="2">
    <location>
        <begin position="23"/>
        <end position="349"/>
    </location>
</feature>
<proteinExistence type="predicted"/>
<sequence>MKSLINLCAAALIFSSASQGQAPGKDPRYKQYAGRYGNSNGICLFEDGKFMLYGYATIVFGSYSFDKDLLRFKPDKPERFAVYAHKNPAIGDSTRINFAGFERGETFVQFNKEPLNRVFNRDANCFDAPFVYQRPGRPEDILLTQTIDGHIEEGKPENSWHYKNDKGYNDFLMVYNSPSRENQDFAGEISNKEPGVLLLSNFGGDKGYSRQETDREWNDILQMKKEYEGSGARAANPVYANRHYKIFSPDLSQYAFDEKTQQFISRSAAENEAHFRKNQYNDDRYLRAYVLLRPISKAYTDQTAGDDIPFIFFTVCGESSEKSYRYTGITHEGEDNNGPMPTTTAPVSQ</sequence>
<protein>
    <submittedName>
        <fullName evidence="3">Uncharacterized protein</fullName>
    </submittedName>
</protein>
<feature type="compositionally biased region" description="Polar residues" evidence="1">
    <location>
        <begin position="339"/>
        <end position="349"/>
    </location>
</feature>
<dbReference type="STRING" id="408074.SAMN05660909_01782"/>
<dbReference type="AlphaFoldDB" id="A0A1H4AVN9"/>
<feature type="signal peptide" evidence="2">
    <location>
        <begin position="1"/>
        <end position="22"/>
    </location>
</feature>
<reference evidence="4" key="1">
    <citation type="submission" date="2016-10" db="EMBL/GenBank/DDBJ databases">
        <authorList>
            <person name="Varghese N."/>
            <person name="Submissions S."/>
        </authorList>
    </citation>
    <scope>NUCLEOTIDE SEQUENCE [LARGE SCALE GENOMIC DNA]</scope>
    <source>
        <strain evidence="4">DSM 23920</strain>
    </source>
</reference>
<dbReference type="OrthoDB" id="6654917at2"/>
<dbReference type="EMBL" id="FNRL01000006">
    <property type="protein sequence ID" value="SEA39702.1"/>
    <property type="molecule type" value="Genomic_DNA"/>
</dbReference>
<evidence type="ECO:0000256" key="1">
    <source>
        <dbReference type="SAM" id="MobiDB-lite"/>
    </source>
</evidence>